<feature type="compositionally biased region" description="Low complexity" evidence="1">
    <location>
        <begin position="52"/>
        <end position="65"/>
    </location>
</feature>
<evidence type="ECO:0000256" key="1">
    <source>
        <dbReference type="SAM" id="MobiDB-lite"/>
    </source>
</evidence>
<gene>
    <name evidence="2" type="ORF">N656DRAFT_773995</name>
</gene>
<dbReference type="EMBL" id="MU853332">
    <property type="protein sequence ID" value="KAK4117784.1"/>
    <property type="molecule type" value="Genomic_DNA"/>
</dbReference>
<reference evidence="2" key="1">
    <citation type="journal article" date="2023" name="Mol. Phylogenet. Evol.">
        <title>Genome-scale phylogeny and comparative genomics of the fungal order Sordariales.</title>
        <authorList>
            <person name="Hensen N."/>
            <person name="Bonometti L."/>
            <person name="Westerberg I."/>
            <person name="Brannstrom I.O."/>
            <person name="Guillou S."/>
            <person name="Cros-Aarteil S."/>
            <person name="Calhoun S."/>
            <person name="Haridas S."/>
            <person name="Kuo A."/>
            <person name="Mondo S."/>
            <person name="Pangilinan J."/>
            <person name="Riley R."/>
            <person name="LaButti K."/>
            <person name="Andreopoulos B."/>
            <person name="Lipzen A."/>
            <person name="Chen C."/>
            <person name="Yan M."/>
            <person name="Daum C."/>
            <person name="Ng V."/>
            <person name="Clum A."/>
            <person name="Steindorff A."/>
            <person name="Ohm R.A."/>
            <person name="Martin F."/>
            <person name="Silar P."/>
            <person name="Natvig D.O."/>
            <person name="Lalanne C."/>
            <person name="Gautier V."/>
            <person name="Ament-Velasquez S.L."/>
            <person name="Kruys A."/>
            <person name="Hutchinson M.I."/>
            <person name="Powell A.J."/>
            <person name="Barry K."/>
            <person name="Miller A.N."/>
            <person name="Grigoriev I.V."/>
            <person name="Debuchy R."/>
            <person name="Gladieux P."/>
            <person name="Hiltunen Thoren M."/>
            <person name="Johannesson H."/>
        </authorList>
    </citation>
    <scope>NUCLEOTIDE SEQUENCE</scope>
    <source>
        <strain evidence="2">CBS 508.74</strain>
    </source>
</reference>
<reference evidence="2" key="2">
    <citation type="submission" date="2023-05" db="EMBL/GenBank/DDBJ databases">
        <authorList>
            <consortium name="Lawrence Berkeley National Laboratory"/>
            <person name="Steindorff A."/>
            <person name="Hensen N."/>
            <person name="Bonometti L."/>
            <person name="Westerberg I."/>
            <person name="Brannstrom I.O."/>
            <person name="Guillou S."/>
            <person name="Cros-Aarteil S."/>
            <person name="Calhoun S."/>
            <person name="Haridas S."/>
            <person name="Kuo A."/>
            <person name="Mondo S."/>
            <person name="Pangilinan J."/>
            <person name="Riley R."/>
            <person name="Labutti K."/>
            <person name="Andreopoulos B."/>
            <person name="Lipzen A."/>
            <person name="Chen C."/>
            <person name="Yanf M."/>
            <person name="Daum C."/>
            <person name="Ng V."/>
            <person name="Clum A."/>
            <person name="Ohm R."/>
            <person name="Martin F."/>
            <person name="Silar P."/>
            <person name="Natvig D."/>
            <person name="Lalanne C."/>
            <person name="Gautier V."/>
            <person name="Ament-Velasquez S.L."/>
            <person name="Kruys A."/>
            <person name="Hutchinson M.I."/>
            <person name="Powell A.J."/>
            <person name="Barry K."/>
            <person name="Miller A.N."/>
            <person name="Grigoriev I.V."/>
            <person name="Debuchy R."/>
            <person name="Gladieux P."/>
            <person name="Thoren M.H."/>
            <person name="Johannesson H."/>
        </authorList>
    </citation>
    <scope>NUCLEOTIDE SEQUENCE</scope>
    <source>
        <strain evidence="2">CBS 508.74</strain>
    </source>
</reference>
<comment type="caution">
    <text evidence="2">The sequence shown here is derived from an EMBL/GenBank/DDBJ whole genome shotgun (WGS) entry which is preliminary data.</text>
</comment>
<proteinExistence type="predicted"/>
<feature type="compositionally biased region" description="Basic and acidic residues" evidence="1">
    <location>
        <begin position="32"/>
        <end position="47"/>
    </location>
</feature>
<protein>
    <submittedName>
        <fullName evidence="2">Uncharacterized protein</fullName>
    </submittedName>
</protein>
<organism evidence="2 3">
    <name type="scientific">Canariomyces notabilis</name>
    <dbReference type="NCBI Taxonomy" id="2074819"/>
    <lineage>
        <taxon>Eukaryota</taxon>
        <taxon>Fungi</taxon>
        <taxon>Dikarya</taxon>
        <taxon>Ascomycota</taxon>
        <taxon>Pezizomycotina</taxon>
        <taxon>Sordariomycetes</taxon>
        <taxon>Sordariomycetidae</taxon>
        <taxon>Sordariales</taxon>
        <taxon>Chaetomiaceae</taxon>
        <taxon>Canariomyces</taxon>
    </lineage>
</organism>
<accession>A0AAN6TNN7</accession>
<name>A0AAN6TNN7_9PEZI</name>
<evidence type="ECO:0000313" key="3">
    <source>
        <dbReference type="Proteomes" id="UP001302812"/>
    </source>
</evidence>
<feature type="compositionally biased region" description="Gly residues" evidence="1">
    <location>
        <begin position="68"/>
        <end position="77"/>
    </location>
</feature>
<feature type="region of interest" description="Disordered" evidence="1">
    <location>
        <begin position="1"/>
        <end position="77"/>
    </location>
</feature>
<sequence>MSDKGESISHNAVEIGHNIIHGAGQETSTRVGRADKTAPMPEYKRGAGLENIAASGGQSQGIASGPNKGQGGRGSTN</sequence>
<dbReference type="Proteomes" id="UP001302812">
    <property type="component" value="Unassembled WGS sequence"/>
</dbReference>
<dbReference type="RefSeq" id="XP_064675354.1">
    <property type="nucleotide sequence ID" value="XM_064814176.1"/>
</dbReference>
<dbReference type="AlphaFoldDB" id="A0AAN6TNN7"/>
<dbReference type="GeneID" id="89938301"/>
<keyword evidence="3" id="KW-1185">Reference proteome</keyword>
<evidence type="ECO:0000313" key="2">
    <source>
        <dbReference type="EMBL" id="KAK4117784.1"/>
    </source>
</evidence>